<feature type="DNA-binding region" description="H-T-H motif" evidence="2">
    <location>
        <begin position="28"/>
        <end position="47"/>
    </location>
</feature>
<dbReference type="PANTHER" id="PTHR30055:SF146">
    <property type="entry name" value="HTH-TYPE TRANSCRIPTIONAL DUAL REGULATOR CECR"/>
    <property type="match status" value="1"/>
</dbReference>
<dbReference type="EMBL" id="JAIWIU010000072">
    <property type="protein sequence ID" value="MCA2016828.1"/>
    <property type="molecule type" value="Genomic_DNA"/>
</dbReference>
<evidence type="ECO:0000256" key="2">
    <source>
        <dbReference type="PROSITE-ProRule" id="PRU00335"/>
    </source>
</evidence>
<protein>
    <submittedName>
        <fullName evidence="4">TetR/AcrR family transcriptional regulator</fullName>
    </submittedName>
</protein>
<dbReference type="Gene3D" id="1.10.357.10">
    <property type="entry name" value="Tetracycline Repressor, domain 2"/>
    <property type="match status" value="1"/>
</dbReference>
<keyword evidence="5" id="KW-1185">Reference proteome</keyword>
<evidence type="ECO:0000256" key="1">
    <source>
        <dbReference type="ARBA" id="ARBA00023125"/>
    </source>
</evidence>
<dbReference type="Pfam" id="PF00440">
    <property type="entry name" value="TetR_N"/>
    <property type="match status" value="1"/>
</dbReference>
<dbReference type="PRINTS" id="PR00455">
    <property type="entry name" value="HTHTETR"/>
</dbReference>
<dbReference type="InterPro" id="IPR001647">
    <property type="entry name" value="HTH_TetR"/>
</dbReference>
<dbReference type="PANTHER" id="PTHR30055">
    <property type="entry name" value="HTH-TYPE TRANSCRIPTIONAL REGULATOR RUTR"/>
    <property type="match status" value="1"/>
</dbReference>
<proteinExistence type="predicted"/>
<reference evidence="5" key="1">
    <citation type="submission" date="2023-07" db="EMBL/GenBank/DDBJ databases">
        <title>Molecular identification of indigenous halophilic bacteria isolated from red sea cost, biodegradation of synthetic dyes and assessment of degraded metabolite toxicity.</title>
        <authorList>
            <person name="Chaieb K."/>
            <person name="Altayb H.N."/>
        </authorList>
    </citation>
    <scope>NUCLEOTIDE SEQUENCE [LARGE SCALE GENOMIC DNA]</scope>
    <source>
        <strain evidence="5">K20</strain>
    </source>
</reference>
<dbReference type="RefSeq" id="WP_225250730.1">
    <property type="nucleotide sequence ID" value="NZ_JAIWIU010000072.1"/>
</dbReference>
<dbReference type="SUPFAM" id="SSF48498">
    <property type="entry name" value="Tetracyclin repressor-like, C-terminal domain"/>
    <property type="match status" value="1"/>
</dbReference>
<organism evidence="4 5">
    <name type="scientific">Vibrio tritonius</name>
    <dbReference type="NCBI Taxonomy" id="1435069"/>
    <lineage>
        <taxon>Bacteria</taxon>
        <taxon>Pseudomonadati</taxon>
        <taxon>Pseudomonadota</taxon>
        <taxon>Gammaproteobacteria</taxon>
        <taxon>Vibrionales</taxon>
        <taxon>Vibrionaceae</taxon>
        <taxon>Vibrio</taxon>
    </lineage>
</organism>
<evidence type="ECO:0000313" key="5">
    <source>
        <dbReference type="Proteomes" id="UP001199044"/>
    </source>
</evidence>
<gene>
    <name evidence="4" type="ORF">LDJ79_11950</name>
</gene>
<dbReference type="InterPro" id="IPR009057">
    <property type="entry name" value="Homeodomain-like_sf"/>
</dbReference>
<dbReference type="InterPro" id="IPR036271">
    <property type="entry name" value="Tet_transcr_reg_TetR-rel_C_sf"/>
</dbReference>
<dbReference type="Proteomes" id="UP001199044">
    <property type="component" value="Unassembled WGS sequence"/>
</dbReference>
<name>A0ABS7YN97_9VIBR</name>
<evidence type="ECO:0000313" key="4">
    <source>
        <dbReference type="EMBL" id="MCA2016828.1"/>
    </source>
</evidence>
<dbReference type="Pfam" id="PF14246">
    <property type="entry name" value="TetR_C_7"/>
    <property type="match status" value="1"/>
</dbReference>
<keyword evidence="1 2" id="KW-0238">DNA-binding</keyword>
<dbReference type="Gene3D" id="1.10.10.60">
    <property type="entry name" value="Homeodomain-like"/>
    <property type="match status" value="1"/>
</dbReference>
<dbReference type="SUPFAM" id="SSF46689">
    <property type="entry name" value="Homeodomain-like"/>
    <property type="match status" value="1"/>
</dbReference>
<comment type="caution">
    <text evidence="4">The sequence shown here is derived from an EMBL/GenBank/DDBJ whole genome shotgun (WGS) entry which is preliminary data.</text>
</comment>
<sequence length="205" mass="22585">MSTADIKLERVLQGAAEVFLKQGFTAATTDMIQKAAGVSKATVYTRYPNKQALFSAVIERQCHLLTQQVTECLPQHSDIFVTLTEVGTRYLTLILSPEGMALYRTIIAESPRFPELGRAFYLAGPKVVLDQVTEYITDAAGKGQLDIQPVGARAAATLFLSLLRGDGQLQCLTHPDFSPTEILIDEWVNLAMITFRQAYSKPTKS</sequence>
<accession>A0ABS7YN97</accession>
<feature type="domain" description="HTH tetR-type" evidence="3">
    <location>
        <begin position="5"/>
        <end position="65"/>
    </location>
</feature>
<evidence type="ECO:0000259" key="3">
    <source>
        <dbReference type="PROSITE" id="PS50977"/>
    </source>
</evidence>
<dbReference type="PROSITE" id="PS50977">
    <property type="entry name" value="HTH_TETR_2"/>
    <property type="match status" value="1"/>
</dbReference>
<dbReference type="InterPro" id="IPR050109">
    <property type="entry name" value="HTH-type_TetR-like_transc_reg"/>
</dbReference>
<dbReference type="InterPro" id="IPR039536">
    <property type="entry name" value="TetR_C_Proteobacteria"/>
</dbReference>